<dbReference type="InterPro" id="IPR052901">
    <property type="entry name" value="Bact_TGase-like"/>
</dbReference>
<reference evidence="3 4" key="1">
    <citation type="submission" date="2015-06" db="EMBL/GenBank/DDBJ databases">
        <title>New insights into the roles of widespread benthic archaea in carbon and nitrogen cycling.</title>
        <authorList>
            <person name="Lazar C.S."/>
            <person name="Baker B.J."/>
            <person name="Seitz K.W."/>
            <person name="Hyde A.S."/>
            <person name="Dick G.J."/>
            <person name="Hinrichs K.-U."/>
            <person name="Teske A.P."/>
        </authorList>
    </citation>
    <scope>NUCLEOTIDE SEQUENCE [LARGE SCALE GENOMIC DNA]</scope>
    <source>
        <strain evidence="3">DG-45</strain>
    </source>
</reference>
<sequence length="687" mass="75342">MSVSFLSAAIDILGDISEVDLDEEQRIEKTATEPAETVEAKRGKGNVVEVESAPTGAVRPLFEIDRPPATRYLRLSALEVYREGGWALSESAEAVPYDGEEIPLDIRGYEIAEDVHFIVMPLVNLSGFVPATLSVRQLLFDGTLERYPELEAFSSPTPFTSPYEVYYARHEFSEAALREADLIYPDGCLEVPVELVGRLGSMASEIVGGASTPWEKLKAVEDYLKSNYEYDEEFEPAPPGVDPVEWFLFNEPRGVCTHFNSAFVLLARSIGIPARIVNGFIVKPYAENQIVMPKQAHVYAEAPFEGLGWITLDATPERFEERPQLGYKIQTVTNITGNDGVGVKGGHFGVYGTVSTLNGSAVDGLAVEVLLKVSKNETGVRCGLGEVREGLFSITCEASPDLEVGDYMLVAHSLGDAIYEESWSDPPIKIVAETQLLLEAPGRAHTGETIAFRCRLLDSSSGEPVGNMTLLMDIDGETYLLRTDSAGTVSMEHAFETEGNKAVALRFEDSDYYLGSSKALSIAVTAPSSIQNILDLLVTYPYNLILAATSAATGAVVVLVKRRGREHMPPVAVEEEAPEEELSDDYTVFTSYKEGIVKLFNHFYAAARRRYGGIGETLTPREFQRALLREINDAGVQALEDLVSAFEIANYSEVYPTKEDYERCMAAVDKLNELMEGEEGGKEETTA</sequence>
<dbReference type="Proteomes" id="UP000037210">
    <property type="component" value="Unassembled WGS sequence"/>
</dbReference>
<dbReference type="PANTHER" id="PTHR42736">
    <property type="entry name" value="PROTEIN-GLUTAMINE GAMMA-GLUTAMYLTRANSFERASE"/>
    <property type="match status" value="1"/>
</dbReference>
<accession>A0A0M0BNI7</accession>
<dbReference type="Pfam" id="PF01841">
    <property type="entry name" value="Transglut_core"/>
    <property type="match status" value="1"/>
</dbReference>
<dbReference type="InterPro" id="IPR002931">
    <property type="entry name" value="Transglutaminase-like"/>
</dbReference>
<dbReference type="SMART" id="SM00460">
    <property type="entry name" value="TGc"/>
    <property type="match status" value="1"/>
</dbReference>
<dbReference type="PANTHER" id="PTHR42736:SF1">
    <property type="entry name" value="PROTEIN-GLUTAMINE GAMMA-GLUTAMYLTRANSFERASE"/>
    <property type="match status" value="1"/>
</dbReference>
<keyword evidence="1" id="KW-1133">Transmembrane helix</keyword>
<evidence type="ECO:0000313" key="3">
    <source>
        <dbReference type="EMBL" id="KON29891.1"/>
    </source>
</evidence>
<comment type="caution">
    <text evidence="3">The sequence shown here is derived from an EMBL/GenBank/DDBJ whole genome shotgun (WGS) entry which is preliminary data.</text>
</comment>
<proteinExistence type="predicted"/>
<dbReference type="Gene3D" id="3.10.620.30">
    <property type="match status" value="1"/>
</dbReference>
<dbReference type="EMBL" id="LFWZ01000048">
    <property type="protein sequence ID" value="KON29891.1"/>
    <property type="molecule type" value="Genomic_DNA"/>
</dbReference>
<keyword evidence="1" id="KW-0812">Transmembrane</keyword>
<organism evidence="3 4">
    <name type="scientific">miscellaneous Crenarchaeota group-15 archaeon DG-45</name>
    <dbReference type="NCBI Taxonomy" id="1685127"/>
    <lineage>
        <taxon>Archaea</taxon>
        <taxon>Candidatus Bathyarchaeota</taxon>
        <taxon>MCG-15</taxon>
    </lineage>
</organism>
<feature type="transmembrane region" description="Helical" evidence="1">
    <location>
        <begin position="540"/>
        <end position="560"/>
    </location>
</feature>
<feature type="domain" description="Transglutaminase-like" evidence="2">
    <location>
        <begin position="248"/>
        <end position="316"/>
    </location>
</feature>
<gene>
    <name evidence="3" type="ORF">AC482_05315</name>
</gene>
<dbReference type="AlphaFoldDB" id="A0A0M0BNI7"/>
<evidence type="ECO:0000313" key="4">
    <source>
        <dbReference type="Proteomes" id="UP000037210"/>
    </source>
</evidence>
<evidence type="ECO:0000256" key="1">
    <source>
        <dbReference type="SAM" id="Phobius"/>
    </source>
</evidence>
<keyword evidence="1" id="KW-0472">Membrane</keyword>
<evidence type="ECO:0000259" key="2">
    <source>
        <dbReference type="SMART" id="SM00460"/>
    </source>
</evidence>
<dbReference type="SUPFAM" id="SSF54001">
    <property type="entry name" value="Cysteine proteinases"/>
    <property type="match status" value="1"/>
</dbReference>
<protein>
    <recommendedName>
        <fullName evidence="2">Transglutaminase-like domain-containing protein</fullName>
    </recommendedName>
</protein>
<name>A0A0M0BNI7_9ARCH</name>
<dbReference type="InterPro" id="IPR038765">
    <property type="entry name" value="Papain-like_cys_pep_sf"/>
</dbReference>